<dbReference type="AlphaFoldDB" id="U4LPV8"/>
<accession>U4LPV8</accession>
<evidence type="ECO:0000313" key="2">
    <source>
        <dbReference type="EMBL" id="CCX16700.1"/>
    </source>
</evidence>
<evidence type="ECO:0000256" key="1">
    <source>
        <dbReference type="SAM" id="MobiDB-lite"/>
    </source>
</evidence>
<evidence type="ECO:0000313" key="3">
    <source>
        <dbReference type="Proteomes" id="UP000018144"/>
    </source>
</evidence>
<gene>
    <name evidence="2" type="ORF">PCON_03441</name>
</gene>
<dbReference type="Proteomes" id="UP000018144">
    <property type="component" value="Unassembled WGS sequence"/>
</dbReference>
<protein>
    <submittedName>
        <fullName evidence="2">Uncharacterized protein</fullName>
    </submittedName>
</protein>
<proteinExistence type="predicted"/>
<name>U4LPV8_PYROM</name>
<feature type="region of interest" description="Disordered" evidence="1">
    <location>
        <begin position="23"/>
        <end position="95"/>
    </location>
</feature>
<organism evidence="2 3">
    <name type="scientific">Pyronema omphalodes (strain CBS 100304)</name>
    <name type="common">Pyronema confluens</name>
    <dbReference type="NCBI Taxonomy" id="1076935"/>
    <lineage>
        <taxon>Eukaryota</taxon>
        <taxon>Fungi</taxon>
        <taxon>Dikarya</taxon>
        <taxon>Ascomycota</taxon>
        <taxon>Pezizomycotina</taxon>
        <taxon>Pezizomycetes</taxon>
        <taxon>Pezizales</taxon>
        <taxon>Pyronemataceae</taxon>
        <taxon>Pyronema</taxon>
    </lineage>
</organism>
<dbReference type="EMBL" id="HF936499">
    <property type="protein sequence ID" value="CCX16700.1"/>
    <property type="molecule type" value="Genomic_DNA"/>
</dbReference>
<feature type="compositionally biased region" description="Basic and acidic residues" evidence="1">
    <location>
        <begin position="35"/>
        <end position="53"/>
    </location>
</feature>
<sequence>MCSINYLAEDENNGNNEVTMELSNLEGSGGIGGTGREDSIDRIDGHNQSRENDNSGDSNSGNDNSVSGNNEDVTEASNSNPANASEASIPVVEFDRPKTYWSEIGIVSALP</sequence>
<feature type="compositionally biased region" description="Low complexity" evidence="1">
    <location>
        <begin position="55"/>
        <end position="88"/>
    </location>
</feature>
<reference evidence="2 3" key="1">
    <citation type="journal article" date="2013" name="PLoS Genet.">
        <title>The genome and development-dependent transcriptomes of Pyronema confluens: a window into fungal evolution.</title>
        <authorList>
            <person name="Traeger S."/>
            <person name="Altegoer F."/>
            <person name="Freitag M."/>
            <person name="Gabaldon T."/>
            <person name="Kempken F."/>
            <person name="Kumar A."/>
            <person name="Marcet-Houben M."/>
            <person name="Poggeler S."/>
            <person name="Stajich J.E."/>
            <person name="Nowrousian M."/>
        </authorList>
    </citation>
    <scope>NUCLEOTIDE SEQUENCE [LARGE SCALE GENOMIC DNA]</scope>
    <source>
        <strain evidence="3">CBS 100304</strain>
        <tissue evidence="2">Vegetative mycelium</tissue>
    </source>
</reference>
<keyword evidence="3" id="KW-1185">Reference proteome</keyword>